<protein>
    <submittedName>
        <fullName evidence="1">Uncharacterized protein</fullName>
    </submittedName>
</protein>
<dbReference type="EMBL" id="JYDP01004464">
    <property type="protein sequence ID" value="KRY94868.1"/>
    <property type="molecule type" value="Genomic_DNA"/>
</dbReference>
<accession>A0A0V1G997</accession>
<dbReference type="AlphaFoldDB" id="A0A0V1G997"/>
<evidence type="ECO:0000313" key="1">
    <source>
        <dbReference type="EMBL" id="KRY94868.1"/>
    </source>
</evidence>
<name>A0A0V1G997_9BILA</name>
<comment type="caution">
    <text evidence="1">The sequence shown here is derived from an EMBL/GenBank/DDBJ whole genome shotgun (WGS) entry which is preliminary data.</text>
</comment>
<proteinExistence type="predicted"/>
<evidence type="ECO:0000313" key="2">
    <source>
        <dbReference type="Proteomes" id="UP000055024"/>
    </source>
</evidence>
<keyword evidence="2" id="KW-1185">Reference proteome</keyword>
<reference evidence="1 2" key="1">
    <citation type="submission" date="2015-01" db="EMBL/GenBank/DDBJ databases">
        <title>Evolution of Trichinella species and genotypes.</title>
        <authorList>
            <person name="Korhonen P.K."/>
            <person name="Edoardo P."/>
            <person name="Giuseppe L.R."/>
            <person name="Gasser R.B."/>
        </authorList>
    </citation>
    <scope>NUCLEOTIDE SEQUENCE [LARGE SCALE GENOMIC DNA]</scope>
    <source>
        <strain evidence="1">ISS1029</strain>
    </source>
</reference>
<organism evidence="1 2">
    <name type="scientific">Trichinella zimbabwensis</name>
    <dbReference type="NCBI Taxonomy" id="268475"/>
    <lineage>
        <taxon>Eukaryota</taxon>
        <taxon>Metazoa</taxon>
        <taxon>Ecdysozoa</taxon>
        <taxon>Nematoda</taxon>
        <taxon>Enoplea</taxon>
        <taxon>Dorylaimia</taxon>
        <taxon>Trichinellida</taxon>
        <taxon>Trichinellidae</taxon>
        <taxon>Trichinella</taxon>
    </lineage>
</organism>
<feature type="non-terminal residue" evidence="1">
    <location>
        <position position="55"/>
    </location>
</feature>
<gene>
    <name evidence="1" type="ORF">T11_15670</name>
</gene>
<dbReference type="Proteomes" id="UP000055024">
    <property type="component" value="Unassembled WGS sequence"/>
</dbReference>
<sequence>MDRKWRKNELPKSKKYCTWLRNFNENFTKMLRMYCIQKCIHSGSVSREFQIACFA</sequence>